<feature type="compositionally biased region" description="Basic residues" evidence="3">
    <location>
        <begin position="321"/>
        <end position="330"/>
    </location>
</feature>
<protein>
    <recommendedName>
        <fullName evidence="2">Protein KRI1 homolog</fullName>
    </recommendedName>
</protein>
<reference evidence="5 6" key="1">
    <citation type="journal article" date="2023" name="Insect Mol. Biol.">
        <title>Genome sequencing provides insights into the evolution of gene families encoding plant cell wall-degrading enzymes in longhorned beetles.</title>
        <authorList>
            <person name="Shin N.R."/>
            <person name="Okamura Y."/>
            <person name="Kirsch R."/>
            <person name="Pauchet Y."/>
        </authorList>
    </citation>
    <scope>NUCLEOTIDE SEQUENCE [LARGE SCALE GENOMIC DNA]</scope>
    <source>
        <strain evidence="5">EAD_L_NR</strain>
    </source>
</reference>
<feature type="region of interest" description="Disordered" evidence="3">
    <location>
        <begin position="265"/>
        <end position="409"/>
    </location>
</feature>
<keyword evidence="6" id="KW-1185">Reference proteome</keyword>
<evidence type="ECO:0000259" key="4">
    <source>
        <dbReference type="Pfam" id="PF12936"/>
    </source>
</evidence>
<evidence type="ECO:0000313" key="6">
    <source>
        <dbReference type="Proteomes" id="UP001159042"/>
    </source>
</evidence>
<name>A0AAV8WE59_9CUCU</name>
<dbReference type="InterPro" id="IPR018034">
    <property type="entry name" value="Kri1"/>
</dbReference>
<gene>
    <name evidence="5" type="ORF">NQ315_007146</name>
</gene>
<organism evidence="5 6">
    <name type="scientific">Exocentrus adspersus</name>
    <dbReference type="NCBI Taxonomy" id="1586481"/>
    <lineage>
        <taxon>Eukaryota</taxon>
        <taxon>Metazoa</taxon>
        <taxon>Ecdysozoa</taxon>
        <taxon>Arthropoda</taxon>
        <taxon>Hexapoda</taxon>
        <taxon>Insecta</taxon>
        <taxon>Pterygota</taxon>
        <taxon>Neoptera</taxon>
        <taxon>Endopterygota</taxon>
        <taxon>Coleoptera</taxon>
        <taxon>Polyphaga</taxon>
        <taxon>Cucujiformia</taxon>
        <taxon>Chrysomeloidea</taxon>
        <taxon>Cerambycidae</taxon>
        <taxon>Lamiinae</taxon>
        <taxon>Acanthocinini</taxon>
        <taxon>Exocentrus</taxon>
    </lineage>
</organism>
<dbReference type="EMBL" id="JANEYG010000003">
    <property type="protein sequence ID" value="KAJ8924350.1"/>
    <property type="molecule type" value="Genomic_DNA"/>
</dbReference>
<accession>A0AAV8WE59</accession>
<dbReference type="GO" id="GO:0000447">
    <property type="term" value="P:endonucleolytic cleavage in ITS1 to separate SSU-rRNA from 5.8S rRNA and LSU-rRNA from tricistronic rRNA transcript (SSU-rRNA, 5.8S rRNA, LSU-rRNA)"/>
    <property type="evidence" value="ECO:0007669"/>
    <property type="project" value="TreeGrafter"/>
</dbReference>
<comment type="similarity">
    <text evidence="1">Belongs to the KRI1 family.</text>
</comment>
<feature type="compositionally biased region" description="Basic and acidic residues" evidence="3">
    <location>
        <begin position="89"/>
        <end position="99"/>
    </location>
</feature>
<evidence type="ECO:0000256" key="2">
    <source>
        <dbReference type="ARBA" id="ARBA00017294"/>
    </source>
</evidence>
<comment type="caution">
    <text evidence="5">The sequence shown here is derived from an EMBL/GenBank/DDBJ whole genome shotgun (WGS) entry which is preliminary data.</text>
</comment>
<evidence type="ECO:0000256" key="1">
    <source>
        <dbReference type="ARBA" id="ARBA00007473"/>
    </source>
</evidence>
<dbReference type="AlphaFoldDB" id="A0AAV8WE59"/>
<feature type="region of interest" description="Disordered" evidence="3">
    <location>
        <begin position="89"/>
        <end position="147"/>
    </location>
</feature>
<dbReference type="PANTHER" id="PTHR14490">
    <property type="entry name" value="ZINC FINGER, ZZ TYPE"/>
    <property type="match status" value="1"/>
</dbReference>
<dbReference type="Pfam" id="PF12936">
    <property type="entry name" value="Kri1_C"/>
    <property type="match status" value="1"/>
</dbReference>
<dbReference type="Proteomes" id="UP001159042">
    <property type="component" value="Unassembled WGS sequence"/>
</dbReference>
<feature type="compositionally biased region" description="Basic residues" evidence="3">
    <location>
        <begin position="123"/>
        <end position="132"/>
    </location>
</feature>
<feature type="domain" description="Kri1-like C-terminal" evidence="4">
    <location>
        <begin position="150"/>
        <end position="238"/>
    </location>
</feature>
<dbReference type="Pfam" id="PF05178">
    <property type="entry name" value="Kri1"/>
    <property type="match status" value="1"/>
</dbReference>
<evidence type="ECO:0000256" key="3">
    <source>
        <dbReference type="SAM" id="MobiDB-lite"/>
    </source>
</evidence>
<evidence type="ECO:0000313" key="5">
    <source>
        <dbReference type="EMBL" id="KAJ8924350.1"/>
    </source>
</evidence>
<dbReference type="GO" id="GO:0005730">
    <property type="term" value="C:nucleolus"/>
    <property type="evidence" value="ECO:0007669"/>
    <property type="project" value="TreeGrafter"/>
</dbReference>
<proteinExistence type="inferred from homology"/>
<dbReference type="GO" id="GO:0030686">
    <property type="term" value="C:90S preribosome"/>
    <property type="evidence" value="ECO:0007669"/>
    <property type="project" value="TreeGrafter"/>
</dbReference>
<sequence length="441" mass="51453">MQELKKLQELKRIEIEEKLEKLKEIVGDSDIGFADEDIDGDFDPDAHDRRMQTLFNDEYYQGAEEEQKPVFPDIDEELEIENWDRYEGENDNELPHCEDENFNMDCDYNPTASTQDGLIEKSKSKKRRKRKSKVAEALSKPKPKYDPNDKNYEKYFDEYYKLDCEDIIGDIPCKFKYREVAPNDFGLSIEEILLANERELNKWCSLKKAVQIRPDNVEKYEQIAYKRKAQNINLKKKIFPSLFTPDAEEESKDVETLKNLSCSSNLTNSLDEKQQGNQERPVKRDEEIYSNERSDKQQSNEGRSMKQDEKTPDNGKNGDVKRKKKKKRNKNSNPRVNNDTSIVGKSHSVVGTEPQEVLSKEKAKIKKKTKRMESSTLTVKKDRKRKKEINGSGSELPRKKFKKSEGQNKNVKELSISDARLSAYGINPKKFKNKMKYGNRK</sequence>
<dbReference type="PANTHER" id="PTHR14490:SF5">
    <property type="entry name" value="PROTEIN KRI1 HOMOLOG"/>
    <property type="match status" value="1"/>
</dbReference>
<dbReference type="InterPro" id="IPR024626">
    <property type="entry name" value="Kri1-like_C"/>
</dbReference>
<feature type="compositionally biased region" description="Basic and acidic residues" evidence="3">
    <location>
        <begin position="270"/>
        <end position="320"/>
    </location>
</feature>